<name>A0A1Y1YEL9_9FUNG</name>
<evidence type="ECO:0000256" key="18">
    <source>
        <dbReference type="ARBA" id="ARBA00048977"/>
    </source>
</evidence>
<dbReference type="PANTHER" id="PTHR13954:SF6">
    <property type="entry name" value="NON-SPECIFIC SERINE_THREONINE PROTEIN KINASE"/>
    <property type="match status" value="1"/>
</dbReference>
<evidence type="ECO:0000256" key="5">
    <source>
        <dbReference type="ARBA" id="ARBA00022679"/>
    </source>
</evidence>
<comment type="catalytic activity">
    <reaction evidence="17">
        <text>L-threonyl-[protein] + ATP = O-phospho-L-threonyl-[protein] + ADP + H(+)</text>
        <dbReference type="Rhea" id="RHEA:46608"/>
        <dbReference type="Rhea" id="RHEA-COMP:11060"/>
        <dbReference type="Rhea" id="RHEA-COMP:11605"/>
        <dbReference type="ChEBI" id="CHEBI:15378"/>
        <dbReference type="ChEBI" id="CHEBI:30013"/>
        <dbReference type="ChEBI" id="CHEBI:30616"/>
        <dbReference type="ChEBI" id="CHEBI:61977"/>
        <dbReference type="ChEBI" id="CHEBI:456216"/>
        <dbReference type="EC" id="2.7.11.1"/>
    </reaction>
    <physiologicalReaction direction="left-to-right" evidence="17">
        <dbReference type="Rhea" id="RHEA:46609"/>
    </physiologicalReaction>
</comment>
<dbReference type="GO" id="GO:0051082">
    <property type="term" value="F:unfolded protein binding"/>
    <property type="evidence" value="ECO:0007669"/>
    <property type="project" value="TreeGrafter"/>
</dbReference>
<evidence type="ECO:0000256" key="7">
    <source>
        <dbReference type="ARBA" id="ARBA00022723"/>
    </source>
</evidence>
<dbReference type="FunFam" id="1.10.510.10:FF:000572">
    <property type="entry name" value="Serine/threonine-protein kinase/endoribonuclease IRE1"/>
    <property type="match status" value="1"/>
</dbReference>
<feature type="domain" description="Protein kinase" evidence="20">
    <location>
        <begin position="1"/>
        <end position="293"/>
    </location>
</feature>
<evidence type="ECO:0000256" key="17">
    <source>
        <dbReference type="ARBA" id="ARBA00048659"/>
    </source>
</evidence>
<keyword evidence="14" id="KW-1133">Transmembrane helix</keyword>
<dbReference type="Gene3D" id="1.10.510.10">
    <property type="entry name" value="Transferase(Phosphotransferase) domain 1"/>
    <property type="match status" value="1"/>
</dbReference>
<dbReference type="PROSITE" id="PS51392">
    <property type="entry name" value="KEN"/>
    <property type="match status" value="1"/>
</dbReference>
<dbReference type="AlphaFoldDB" id="A0A1Y1YEL9"/>
<evidence type="ECO:0000256" key="14">
    <source>
        <dbReference type="ARBA" id="ARBA00022989"/>
    </source>
</evidence>
<evidence type="ECO:0000313" key="22">
    <source>
        <dbReference type="EMBL" id="ORX96452.1"/>
    </source>
</evidence>
<dbReference type="SUPFAM" id="SSF56112">
    <property type="entry name" value="Protein kinase-like (PK-like)"/>
    <property type="match status" value="1"/>
</dbReference>
<evidence type="ECO:0000256" key="6">
    <source>
        <dbReference type="ARBA" id="ARBA00022692"/>
    </source>
</evidence>
<dbReference type="FunFam" id="3.30.200.20:FF:000077">
    <property type="entry name" value="Putative Serine/threonine-protein kinase/endoribonuclease IRE1"/>
    <property type="match status" value="1"/>
</dbReference>
<keyword evidence="23" id="KW-1185">Reference proteome</keyword>
<dbReference type="GO" id="GO:1990604">
    <property type="term" value="C:IRE1-TRAF2-ASK1 complex"/>
    <property type="evidence" value="ECO:0007669"/>
    <property type="project" value="TreeGrafter"/>
</dbReference>
<evidence type="ECO:0000256" key="2">
    <source>
        <dbReference type="ARBA" id="ARBA00004479"/>
    </source>
</evidence>
<evidence type="ECO:0000256" key="15">
    <source>
        <dbReference type="ARBA" id="ARBA00023136"/>
    </source>
</evidence>
<comment type="caution">
    <text evidence="22">The sequence shown here is derived from an EMBL/GenBank/DDBJ whole genome shotgun (WGS) entry which is preliminary data.</text>
</comment>
<gene>
    <name evidence="22" type="ORF">K493DRAFT_217518</name>
</gene>
<keyword evidence="6" id="KW-0812">Transmembrane</keyword>
<keyword evidence="12" id="KW-0067">ATP-binding</keyword>
<evidence type="ECO:0000256" key="16">
    <source>
        <dbReference type="ARBA" id="ARBA00023180"/>
    </source>
</evidence>
<evidence type="ECO:0000256" key="19">
    <source>
        <dbReference type="SAM" id="MobiDB-lite"/>
    </source>
</evidence>
<dbReference type="SMART" id="SM00580">
    <property type="entry name" value="PUG"/>
    <property type="match status" value="1"/>
</dbReference>
<dbReference type="InterPro" id="IPR038357">
    <property type="entry name" value="KEN_sf"/>
</dbReference>
<comment type="cofactor">
    <cofactor evidence="1">
        <name>Mg(2+)</name>
        <dbReference type="ChEBI" id="CHEBI:18420"/>
    </cofactor>
</comment>
<dbReference type="PROSITE" id="PS50011">
    <property type="entry name" value="PROTEIN_KINASE_DOM"/>
    <property type="match status" value="1"/>
</dbReference>
<keyword evidence="13" id="KW-0460">Magnesium</keyword>
<dbReference type="PANTHER" id="PTHR13954">
    <property type="entry name" value="IRE1-RELATED"/>
    <property type="match status" value="1"/>
</dbReference>
<dbReference type="PROSITE" id="PS00108">
    <property type="entry name" value="PROTEIN_KINASE_ST"/>
    <property type="match status" value="1"/>
</dbReference>
<keyword evidence="10" id="KW-0418">Kinase</keyword>
<feature type="domain" description="KEN" evidence="21">
    <location>
        <begin position="296"/>
        <end position="429"/>
    </location>
</feature>
<dbReference type="SMART" id="SM00220">
    <property type="entry name" value="S_TKc"/>
    <property type="match status" value="1"/>
</dbReference>
<keyword evidence="16" id="KW-0325">Glycoprotein</keyword>
<keyword evidence="9" id="KW-0547">Nucleotide-binding</keyword>
<dbReference type="InterPro" id="IPR045133">
    <property type="entry name" value="IRE1/2-like"/>
</dbReference>
<keyword evidence="11" id="KW-0378">Hydrolase</keyword>
<dbReference type="GO" id="GO:0070059">
    <property type="term" value="P:intrinsic apoptotic signaling pathway in response to endoplasmic reticulum stress"/>
    <property type="evidence" value="ECO:0007669"/>
    <property type="project" value="TreeGrafter"/>
</dbReference>
<evidence type="ECO:0000256" key="12">
    <source>
        <dbReference type="ARBA" id="ARBA00022840"/>
    </source>
</evidence>
<dbReference type="GO" id="GO:0046872">
    <property type="term" value="F:metal ion binding"/>
    <property type="evidence" value="ECO:0007669"/>
    <property type="project" value="UniProtKB-KW"/>
</dbReference>
<evidence type="ECO:0000256" key="10">
    <source>
        <dbReference type="ARBA" id="ARBA00022777"/>
    </source>
</evidence>
<dbReference type="CDD" id="cd10422">
    <property type="entry name" value="RNase_Ire1"/>
    <property type="match status" value="1"/>
</dbReference>
<dbReference type="InterPro" id="IPR000719">
    <property type="entry name" value="Prot_kinase_dom"/>
</dbReference>
<dbReference type="OrthoDB" id="63989at2759"/>
<sequence length="433" mass="49968">MGTSGYGSHGTIVYKGSFDGRDVAVKRLLIDFYDVADHEVKLLRESDDHPNVIRYYCKERCDRFMYIAVELCRASLFDSIEKGQLSEAASLISSVPPSKILYQIISGIHHLHSLKIIHRDIKPQNILISTPKRYDNRSTPRMLISDFGLCKKLEEEQSSFNNTTNSPAGTIGWRAPECLSSDVAMGFELDESESSSSSHKQDSSLPPRPTRITRAIDIFSTGCVFYYVLSGGEHPFGDRFVREGNILRGKYSLSKIDEMVEEGVEAKDLIGRMIAMDPRHRPSAHEVMLHPYFWTPAKRLSFLQDVSDRFEVEERDPPSPLLEVLEENAEEVVGEDWYERIDRVLIENLGRYRRYDGYRIQDLLRAMRNKKHHYQDLPDYVKRSLGPLPHGFLAYFTSRFPNLFLHVYYTIANDPELRQEHVFQPYFMAPNEL</sequence>
<dbReference type="GO" id="GO:0004521">
    <property type="term" value="F:RNA endonuclease activity"/>
    <property type="evidence" value="ECO:0007669"/>
    <property type="project" value="InterPro"/>
</dbReference>
<evidence type="ECO:0000313" key="23">
    <source>
        <dbReference type="Proteomes" id="UP000193498"/>
    </source>
</evidence>
<dbReference type="Gene3D" id="1.20.1440.180">
    <property type="entry name" value="KEN domain"/>
    <property type="match status" value="1"/>
</dbReference>
<feature type="region of interest" description="Disordered" evidence="19">
    <location>
        <begin position="190"/>
        <end position="209"/>
    </location>
</feature>
<evidence type="ECO:0000259" key="21">
    <source>
        <dbReference type="PROSITE" id="PS51392"/>
    </source>
</evidence>
<dbReference type="GO" id="GO:0005524">
    <property type="term" value="F:ATP binding"/>
    <property type="evidence" value="ECO:0007669"/>
    <property type="project" value="UniProtKB-KW"/>
</dbReference>
<dbReference type="STRING" id="1314790.A0A1Y1YEL9"/>
<organism evidence="22 23">
    <name type="scientific">Basidiobolus meristosporus CBS 931.73</name>
    <dbReference type="NCBI Taxonomy" id="1314790"/>
    <lineage>
        <taxon>Eukaryota</taxon>
        <taxon>Fungi</taxon>
        <taxon>Fungi incertae sedis</taxon>
        <taxon>Zoopagomycota</taxon>
        <taxon>Entomophthoromycotina</taxon>
        <taxon>Basidiobolomycetes</taxon>
        <taxon>Basidiobolales</taxon>
        <taxon>Basidiobolaceae</taxon>
        <taxon>Basidiobolus</taxon>
    </lineage>
</organism>
<evidence type="ECO:0000259" key="20">
    <source>
        <dbReference type="PROSITE" id="PS50011"/>
    </source>
</evidence>
<evidence type="ECO:0000256" key="13">
    <source>
        <dbReference type="ARBA" id="ARBA00022842"/>
    </source>
</evidence>
<comment type="subcellular location">
    <subcellularLocation>
        <location evidence="2">Membrane</location>
        <topology evidence="2">Single-pass type I membrane protein</topology>
    </subcellularLocation>
</comment>
<evidence type="ECO:0000256" key="8">
    <source>
        <dbReference type="ARBA" id="ARBA00022729"/>
    </source>
</evidence>
<dbReference type="InParanoid" id="A0A1Y1YEL9"/>
<keyword evidence="5" id="KW-0808">Transferase</keyword>
<keyword evidence="15" id="KW-0472">Membrane</keyword>
<evidence type="ECO:0000256" key="1">
    <source>
        <dbReference type="ARBA" id="ARBA00001946"/>
    </source>
</evidence>
<dbReference type="FunFam" id="1.20.1440.180:FF:000002">
    <property type="entry name" value="Serine/threonine-protein kinase/endoribonuclease IRE1"/>
    <property type="match status" value="1"/>
</dbReference>
<dbReference type="GO" id="GO:0016787">
    <property type="term" value="F:hydrolase activity"/>
    <property type="evidence" value="ECO:0007669"/>
    <property type="project" value="UniProtKB-KW"/>
</dbReference>
<evidence type="ECO:0000256" key="9">
    <source>
        <dbReference type="ARBA" id="ARBA00022741"/>
    </source>
</evidence>
<dbReference type="Proteomes" id="UP000193498">
    <property type="component" value="Unassembled WGS sequence"/>
</dbReference>
<dbReference type="EC" id="2.7.11.1" evidence="3"/>
<dbReference type="Pfam" id="PF06479">
    <property type="entry name" value="Ribonuc_2-5A"/>
    <property type="match status" value="1"/>
</dbReference>
<protein>
    <recommendedName>
        <fullName evidence="3">non-specific serine/threonine protein kinase</fullName>
        <ecNumber evidence="3">2.7.11.1</ecNumber>
    </recommendedName>
</protein>
<evidence type="ECO:0000256" key="3">
    <source>
        <dbReference type="ARBA" id="ARBA00012513"/>
    </source>
</evidence>
<dbReference type="InterPro" id="IPR008271">
    <property type="entry name" value="Ser/Thr_kinase_AS"/>
</dbReference>
<dbReference type="GO" id="GO:0004674">
    <property type="term" value="F:protein serine/threonine kinase activity"/>
    <property type="evidence" value="ECO:0007669"/>
    <property type="project" value="UniProtKB-KW"/>
</dbReference>
<dbReference type="EMBL" id="MCFE01000154">
    <property type="protein sequence ID" value="ORX96452.1"/>
    <property type="molecule type" value="Genomic_DNA"/>
</dbReference>
<accession>A0A1Y1YEL9</accession>
<keyword evidence="4" id="KW-0723">Serine/threonine-protein kinase</keyword>
<dbReference type="InterPro" id="IPR010513">
    <property type="entry name" value="KEN_dom"/>
</dbReference>
<dbReference type="InterPro" id="IPR011009">
    <property type="entry name" value="Kinase-like_dom_sf"/>
</dbReference>
<evidence type="ECO:0000256" key="4">
    <source>
        <dbReference type="ARBA" id="ARBA00022527"/>
    </source>
</evidence>
<comment type="catalytic activity">
    <reaction evidence="18">
        <text>L-seryl-[protein] + ATP = O-phospho-L-seryl-[protein] + ADP + H(+)</text>
        <dbReference type="Rhea" id="RHEA:17989"/>
        <dbReference type="Rhea" id="RHEA-COMP:9863"/>
        <dbReference type="Rhea" id="RHEA-COMP:11604"/>
        <dbReference type="ChEBI" id="CHEBI:15378"/>
        <dbReference type="ChEBI" id="CHEBI:29999"/>
        <dbReference type="ChEBI" id="CHEBI:30616"/>
        <dbReference type="ChEBI" id="CHEBI:83421"/>
        <dbReference type="ChEBI" id="CHEBI:456216"/>
        <dbReference type="EC" id="2.7.11.1"/>
    </reaction>
    <physiologicalReaction direction="left-to-right" evidence="18">
        <dbReference type="Rhea" id="RHEA:17990"/>
    </physiologicalReaction>
</comment>
<evidence type="ECO:0000256" key="11">
    <source>
        <dbReference type="ARBA" id="ARBA00022801"/>
    </source>
</evidence>
<reference evidence="22 23" key="1">
    <citation type="submission" date="2016-07" db="EMBL/GenBank/DDBJ databases">
        <title>Pervasive Adenine N6-methylation of Active Genes in Fungi.</title>
        <authorList>
            <consortium name="DOE Joint Genome Institute"/>
            <person name="Mondo S.J."/>
            <person name="Dannebaum R.O."/>
            <person name="Kuo R.C."/>
            <person name="Labutti K."/>
            <person name="Haridas S."/>
            <person name="Kuo A."/>
            <person name="Salamov A."/>
            <person name="Ahrendt S.R."/>
            <person name="Lipzen A."/>
            <person name="Sullivan W."/>
            <person name="Andreopoulos W.B."/>
            <person name="Clum A."/>
            <person name="Lindquist E."/>
            <person name="Daum C."/>
            <person name="Ramamoorthy G.K."/>
            <person name="Gryganskyi A."/>
            <person name="Culley D."/>
            <person name="Magnuson J.K."/>
            <person name="James T.Y."/>
            <person name="O'Malley M.A."/>
            <person name="Stajich J.E."/>
            <person name="Spatafora J.W."/>
            <person name="Visel A."/>
            <person name="Grigoriev I.V."/>
        </authorList>
    </citation>
    <scope>NUCLEOTIDE SEQUENCE [LARGE SCALE GENOMIC DNA]</scope>
    <source>
        <strain evidence="22 23">CBS 931.73</strain>
    </source>
</reference>
<dbReference type="CDD" id="cd13982">
    <property type="entry name" value="STKc_IRE1"/>
    <property type="match status" value="1"/>
</dbReference>
<dbReference type="Gene3D" id="3.30.200.20">
    <property type="entry name" value="Phosphorylase Kinase, domain 1"/>
    <property type="match status" value="1"/>
</dbReference>
<dbReference type="Pfam" id="PF00069">
    <property type="entry name" value="Pkinase"/>
    <property type="match status" value="2"/>
</dbReference>
<keyword evidence="8" id="KW-0732">Signal</keyword>
<proteinExistence type="predicted"/>
<keyword evidence="7" id="KW-0479">Metal-binding</keyword>
<dbReference type="GO" id="GO:0036498">
    <property type="term" value="P:IRE1-mediated unfolded protein response"/>
    <property type="evidence" value="ECO:0007669"/>
    <property type="project" value="UniProtKB-ARBA"/>
</dbReference>
<dbReference type="GO" id="GO:0006397">
    <property type="term" value="P:mRNA processing"/>
    <property type="evidence" value="ECO:0007669"/>
    <property type="project" value="InterPro"/>
</dbReference>